<dbReference type="Proteomes" id="UP001596189">
    <property type="component" value="Unassembled WGS sequence"/>
</dbReference>
<dbReference type="InterPro" id="IPR032407">
    <property type="entry name" value="MHB"/>
</dbReference>
<proteinExistence type="predicted"/>
<accession>A0ABW1JGF2</accession>
<sequence length="138" mass="14681">MRRTTIAAVAAAAVIAGGAVAVPAMASGSSPTPTPTSSSAPFKGLTDAQQKELCGFLAVHPKAGTALANRLDTWQRFADAHPAVVAELTKVAGMTPDQRKAELKAWAKAHPADAKAWHEFRQQVRDARKERREARKNS</sequence>
<keyword evidence="3" id="KW-1185">Reference proteome</keyword>
<dbReference type="NCBIfam" id="TIGR04529">
    <property type="entry name" value="MTB_hemophore"/>
    <property type="match status" value="1"/>
</dbReference>
<protein>
    <submittedName>
        <fullName evidence="2">Hemophore-related protein</fullName>
    </submittedName>
</protein>
<organism evidence="2 3">
    <name type="scientific">Angustibacter luteus</name>
    <dbReference type="NCBI Taxonomy" id="658456"/>
    <lineage>
        <taxon>Bacteria</taxon>
        <taxon>Bacillati</taxon>
        <taxon>Actinomycetota</taxon>
        <taxon>Actinomycetes</taxon>
        <taxon>Kineosporiales</taxon>
        <taxon>Kineosporiaceae</taxon>
    </lineage>
</organism>
<dbReference type="EMBL" id="JBHSRD010000004">
    <property type="protein sequence ID" value="MFC6007962.1"/>
    <property type="molecule type" value="Genomic_DNA"/>
</dbReference>
<evidence type="ECO:0000256" key="1">
    <source>
        <dbReference type="SAM" id="SignalP"/>
    </source>
</evidence>
<dbReference type="InterPro" id="IPR038378">
    <property type="entry name" value="MHB_sf"/>
</dbReference>
<dbReference type="RefSeq" id="WP_345715348.1">
    <property type="nucleotide sequence ID" value="NZ_BAABFP010000002.1"/>
</dbReference>
<comment type="caution">
    <text evidence="2">The sequence shown here is derived from an EMBL/GenBank/DDBJ whole genome shotgun (WGS) entry which is preliminary data.</text>
</comment>
<gene>
    <name evidence="2" type="ORF">ACFQDO_12575</name>
</gene>
<evidence type="ECO:0000313" key="3">
    <source>
        <dbReference type="Proteomes" id="UP001596189"/>
    </source>
</evidence>
<feature type="signal peptide" evidence="1">
    <location>
        <begin position="1"/>
        <end position="26"/>
    </location>
</feature>
<feature type="chain" id="PRO_5045103155" evidence="1">
    <location>
        <begin position="27"/>
        <end position="138"/>
    </location>
</feature>
<dbReference type="Gene3D" id="1.20.20.20">
    <property type="entry name" value="Haemophore, haem-binding domain"/>
    <property type="match status" value="1"/>
</dbReference>
<name>A0ABW1JGF2_9ACTN</name>
<evidence type="ECO:0000313" key="2">
    <source>
        <dbReference type="EMBL" id="MFC6007962.1"/>
    </source>
</evidence>
<reference evidence="3" key="1">
    <citation type="journal article" date="2019" name="Int. J. Syst. Evol. Microbiol.">
        <title>The Global Catalogue of Microorganisms (GCM) 10K type strain sequencing project: providing services to taxonomists for standard genome sequencing and annotation.</title>
        <authorList>
            <consortium name="The Broad Institute Genomics Platform"/>
            <consortium name="The Broad Institute Genome Sequencing Center for Infectious Disease"/>
            <person name="Wu L."/>
            <person name="Ma J."/>
        </authorList>
    </citation>
    <scope>NUCLEOTIDE SEQUENCE [LARGE SCALE GENOMIC DNA]</scope>
    <source>
        <strain evidence="3">KACC 14249</strain>
    </source>
</reference>
<keyword evidence="1" id="KW-0732">Signal</keyword>